<protein>
    <submittedName>
        <fullName evidence="1">Uncharacterized protein</fullName>
    </submittedName>
</protein>
<reference evidence="1 2" key="1">
    <citation type="submission" date="2019-05" db="EMBL/GenBank/DDBJ databases">
        <authorList>
            <consortium name="Science for Life Laboratories"/>
        </authorList>
    </citation>
    <scope>NUCLEOTIDE SEQUENCE [LARGE SCALE GENOMIC DNA]</scope>
    <source>
        <strain evidence="1">Soil9</strain>
    </source>
</reference>
<evidence type="ECO:0000313" key="1">
    <source>
        <dbReference type="EMBL" id="VTR93519.1"/>
    </source>
</evidence>
<sequence length="126" mass="14988">MKHRRPVEDFRVSSVDWQLDSVARHVQGGFDPVPRSEVLRRFFVFIEFLQHHHMTTRTIANSVDDVTDTTEFRNSDLTDDGFEFVAKYHGKWLNRLWKSRGTEDDRAVLNKWLKAHLEPREPKPKK</sequence>
<dbReference type="EMBL" id="LR593886">
    <property type="protein sequence ID" value="VTR93519.1"/>
    <property type="molecule type" value="Genomic_DNA"/>
</dbReference>
<organism evidence="1 2">
    <name type="scientific">Gemmata massiliana</name>
    <dbReference type="NCBI Taxonomy" id="1210884"/>
    <lineage>
        <taxon>Bacteria</taxon>
        <taxon>Pseudomonadati</taxon>
        <taxon>Planctomycetota</taxon>
        <taxon>Planctomycetia</taxon>
        <taxon>Gemmatales</taxon>
        <taxon>Gemmataceae</taxon>
        <taxon>Gemmata</taxon>
    </lineage>
</organism>
<evidence type="ECO:0000313" key="2">
    <source>
        <dbReference type="Proteomes" id="UP000464178"/>
    </source>
</evidence>
<dbReference type="Proteomes" id="UP000464178">
    <property type="component" value="Chromosome"/>
</dbReference>
<dbReference type="AlphaFoldDB" id="A0A6P2CX42"/>
<dbReference type="RefSeq" id="WP_162668232.1">
    <property type="nucleotide sequence ID" value="NZ_LR593886.1"/>
</dbReference>
<name>A0A6P2CX42_9BACT</name>
<proteinExistence type="predicted"/>
<keyword evidence="2" id="KW-1185">Reference proteome</keyword>
<dbReference type="KEGG" id="gms:SOIL9_41950"/>
<gene>
    <name evidence="1" type="ORF">SOIL9_41950</name>
</gene>
<accession>A0A6P2CX42</accession>